<dbReference type="InParanoid" id="A0A316V4R8"/>
<dbReference type="Proteomes" id="UP000245771">
    <property type="component" value="Unassembled WGS sequence"/>
</dbReference>
<protein>
    <submittedName>
        <fullName evidence="2">Uncharacterized protein</fullName>
    </submittedName>
</protein>
<accession>A0A316V4R8</accession>
<keyword evidence="1" id="KW-0812">Transmembrane</keyword>
<keyword evidence="1" id="KW-1133">Transmembrane helix</keyword>
<name>A0A316V4R8_9BASI</name>
<keyword evidence="3" id="KW-1185">Reference proteome</keyword>
<evidence type="ECO:0000313" key="2">
    <source>
        <dbReference type="EMBL" id="PWN31223.1"/>
    </source>
</evidence>
<sequence length="125" mass="13688">MMSLAIDFGTQAKPKMVMQFGFTDDGHLTWLNFGSKDTSVVLAPSHFLGFRMMLLNIIGPSAIALNNTHIFDMIVIAVEACMLITKGIILVAFFGLVAYVMFSGARSALRQSRIKSRACKSDVLP</sequence>
<keyword evidence="1" id="KW-0472">Membrane</keyword>
<dbReference type="AlphaFoldDB" id="A0A316V4R8"/>
<dbReference type="GeneID" id="37021559"/>
<feature type="transmembrane region" description="Helical" evidence="1">
    <location>
        <begin position="54"/>
        <end position="77"/>
    </location>
</feature>
<proteinExistence type="predicted"/>
<feature type="transmembrane region" description="Helical" evidence="1">
    <location>
        <begin position="83"/>
        <end position="105"/>
    </location>
</feature>
<dbReference type="EMBL" id="KZ819616">
    <property type="protein sequence ID" value="PWN31223.1"/>
    <property type="molecule type" value="Genomic_DNA"/>
</dbReference>
<organism evidence="2 3">
    <name type="scientific">Meira miltonrushii</name>
    <dbReference type="NCBI Taxonomy" id="1280837"/>
    <lineage>
        <taxon>Eukaryota</taxon>
        <taxon>Fungi</taxon>
        <taxon>Dikarya</taxon>
        <taxon>Basidiomycota</taxon>
        <taxon>Ustilaginomycotina</taxon>
        <taxon>Exobasidiomycetes</taxon>
        <taxon>Exobasidiales</taxon>
        <taxon>Brachybasidiaceae</taxon>
        <taxon>Meira</taxon>
    </lineage>
</organism>
<gene>
    <name evidence="2" type="ORF">FA14DRAFT_162855</name>
</gene>
<dbReference type="RefSeq" id="XP_025351525.1">
    <property type="nucleotide sequence ID" value="XM_025499778.1"/>
</dbReference>
<evidence type="ECO:0000256" key="1">
    <source>
        <dbReference type="SAM" id="Phobius"/>
    </source>
</evidence>
<reference evidence="2 3" key="1">
    <citation type="journal article" date="2018" name="Mol. Biol. Evol.">
        <title>Broad Genomic Sampling Reveals a Smut Pathogenic Ancestry of the Fungal Clade Ustilaginomycotina.</title>
        <authorList>
            <person name="Kijpornyongpan T."/>
            <person name="Mondo S.J."/>
            <person name="Barry K."/>
            <person name="Sandor L."/>
            <person name="Lee J."/>
            <person name="Lipzen A."/>
            <person name="Pangilinan J."/>
            <person name="LaButti K."/>
            <person name="Hainaut M."/>
            <person name="Henrissat B."/>
            <person name="Grigoriev I.V."/>
            <person name="Spatafora J.W."/>
            <person name="Aime M.C."/>
        </authorList>
    </citation>
    <scope>NUCLEOTIDE SEQUENCE [LARGE SCALE GENOMIC DNA]</scope>
    <source>
        <strain evidence="2 3">MCA 3882</strain>
    </source>
</reference>
<evidence type="ECO:0000313" key="3">
    <source>
        <dbReference type="Proteomes" id="UP000245771"/>
    </source>
</evidence>